<dbReference type="PRINTS" id="PR01036">
    <property type="entry name" value="TCRTETB"/>
</dbReference>
<keyword evidence="3" id="KW-1003">Cell membrane</keyword>
<dbReference type="Proteomes" id="UP000279594">
    <property type="component" value="Chromosome"/>
</dbReference>
<keyword evidence="10" id="KW-1185">Reference proteome</keyword>
<reference evidence="9 10" key="1">
    <citation type="submission" date="2018-10" db="EMBL/GenBank/DDBJ databases">
        <title>Effects of UV and annual dynamics of microbial communities in freshwater RAS systems.</title>
        <authorList>
            <person name="Bekkelund A.K."/>
            <person name="Hansen B.R."/>
            <person name="Stokken H."/>
            <person name="Eriksen B.F."/>
            <person name="Kashulin N.A."/>
        </authorList>
    </citation>
    <scope>NUCLEOTIDE SEQUENCE [LARGE SCALE GENOMIC DNA]</scope>
    <source>
        <strain evidence="9 10">BHSEK</strain>
    </source>
</reference>
<proteinExistence type="predicted"/>
<feature type="transmembrane region" description="Helical" evidence="7">
    <location>
        <begin position="119"/>
        <end position="137"/>
    </location>
</feature>
<comment type="subcellular location">
    <subcellularLocation>
        <location evidence="1">Cell membrane</location>
        <topology evidence="1">Multi-pass membrane protein</topology>
    </subcellularLocation>
</comment>
<feature type="transmembrane region" description="Helical" evidence="7">
    <location>
        <begin position="149"/>
        <end position="170"/>
    </location>
</feature>
<dbReference type="InterPro" id="IPR020846">
    <property type="entry name" value="MFS_dom"/>
</dbReference>
<dbReference type="EMBL" id="CP033019">
    <property type="protein sequence ID" value="AYM74998.1"/>
    <property type="molecule type" value="Genomic_DNA"/>
</dbReference>
<dbReference type="PROSITE" id="PS50850">
    <property type="entry name" value="MFS"/>
    <property type="match status" value="1"/>
</dbReference>
<evidence type="ECO:0000313" key="9">
    <source>
        <dbReference type="EMBL" id="AYM74998.1"/>
    </source>
</evidence>
<keyword evidence="5 7" id="KW-1133">Transmembrane helix</keyword>
<feature type="transmembrane region" description="Helical" evidence="7">
    <location>
        <begin position="176"/>
        <end position="198"/>
    </location>
</feature>
<evidence type="ECO:0000256" key="3">
    <source>
        <dbReference type="ARBA" id="ARBA00022475"/>
    </source>
</evidence>
<feature type="transmembrane region" description="Helical" evidence="7">
    <location>
        <begin position="89"/>
        <end position="107"/>
    </location>
</feature>
<feature type="transmembrane region" description="Helical" evidence="7">
    <location>
        <begin position="372"/>
        <end position="394"/>
    </location>
</feature>
<dbReference type="InterPro" id="IPR011701">
    <property type="entry name" value="MFS"/>
</dbReference>
<dbReference type="CDD" id="cd17321">
    <property type="entry name" value="MFS_MMR_MDR_like"/>
    <property type="match status" value="1"/>
</dbReference>
<evidence type="ECO:0000313" key="10">
    <source>
        <dbReference type="Proteomes" id="UP000279594"/>
    </source>
</evidence>
<evidence type="ECO:0000256" key="4">
    <source>
        <dbReference type="ARBA" id="ARBA00022692"/>
    </source>
</evidence>
<feature type="transmembrane region" description="Helical" evidence="7">
    <location>
        <begin position="315"/>
        <end position="335"/>
    </location>
</feature>
<dbReference type="Gene3D" id="1.20.1720.10">
    <property type="entry name" value="Multidrug resistance protein D"/>
    <property type="match status" value="1"/>
</dbReference>
<gene>
    <name evidence="9" type="ORF">D9M09_03700</name>
</gene>
<dbReference type="GO" id="GO:0005886">
    <property type="term" value="C:plasma membrane"/>
    <property type="evidence" value="ECO:0007669"/>
    <property type="project" value="UniProtKB-SubCell"/>
</dbReference>
<sequence length="484" mass="50157">MSISSVPAMPPPLLRSGVSTWIATFVACVCAFMVVVDGAIVNVALPAMRDDLGLSPVQLQWVVDIYLLLLGGFMLLAARASDIYGRRRLLLWGLTLFTGASLAGGFATSGSMLLASRAVQGLGASVLATSPLAVIVAAHPKGASQERAIGLWAACAAMGSAFGVVIGGLLTSLASWRWVMFVNIPVGIVLAAVVAGCLRPQLTDDARAKLDVLGASTVTLALASFLYAISESVHAGWTSSTVLSALATALIMFVAFIAAERRSAQPLINFEIFRLRNVTVGMAMVLSLGAVLTVSMFFLSQALQRIDGRSPLDTGLALLPMASALAIASIASRYLRDAGFKHLPFIGSLVSAAGLIWLNWLPVHPLQVSEFLLPTLLVGAGNGLVMMSATQAVLSGVPRKDSGLAAGLQNTARQLGGAVGIAVLGAVAHSVMATQLASGQLPQAAELAGYRFAFLIAGIVSVVSAVASLMLRRTQGQVCHLDTN</sequence>
<feature type="transmembrane region" description="Helical" evidence="7">
    <location>
        <begin position="280"/>
        <end position="303"/>
    </location>
</feature>
<dbReference type="PANTHER" id="PTHR42718">
    <property type="entry name" value="MAJOR FACILITATOR SUPERFAMILY MULTIDRUG TRANSPORTER MFSC"/>
    <property type="match status" value="1"/>
</dbReference>
<keyword evidence="6 7" id="KW-0472">Membrane</keyword>
<keyword evidence="2" id="KW-0813">Transport</keyword>
<feature type="transmembrane region" description="Helical" evidence="7">
    <location>
        <begin position="452"/>
        <end position="471"/>
    </location>
</feature>
<organism evidence="9 10">
    <name type="scientific">Janthinobacterium agaricidamnosum</name>
    <dbReference type="NCBI Taxonomy" id="55508"/>
    <lineage>
        <taxon>Bacteria</taxon>
        <taxon>Pseudomonadati</taxon>
        <taxon>Pseudomonadota</taxon>
        <taxon>Betaproteobacteria</taxon>
        <taxon>Burkholderiales</taxon>
        <taxon>Oxalobacteraceae</taxon>
        <taxon>Janthinobacterium</taxon>
    </lineage>
</organism>
<dbReference type="GO" id="GO:0022857">
    <property type="term" value="F:transmembrane transporter activity"/>
    <property type="evidence" value="ECO:0007669"/>
    <property type="project" value="InterPro"/>
</dbReference>
<dbReference type="PROSITE" id="PS00216">
    <property type="entry name" value="SUGAR_TRANSPORT_1"/>
    <property type="match status" value="1"/>
</dbReference>
<dbReference type="InterPro" id="IPR005829">
    <property type="entry name" value="Sugar_transporter_CS"/>
</dbReference>
<keyword evidence="4 7" id="KW-0812">Transmembrane</keyword>
<name>A0A3G2E3W5_9BURK</name>
<evidence type="ECO:0000256" key="7">
    <source>
        <dbReference type="SAM" id="Phobius"/>
    </source>
</evidence>
<dbReference type="InterPro" id="IPR036259">
    <property type="entry name" value="MFS_trans_sf"/>
</dbReference>
<evidence type="ECO:0000259" key="8">
    <source>
        <dbReference type="PROSITE" id="PS50850"/>
    </source>
</evidence>
<feature type="transmembrane region" description="Helical" evidence="7">
    <location>
        <begin position="210"/>
        <end position="229"/>
    </location>
</feature>
<dbReference type="SUPFAM" id="SSF103473">
    <property type="entry name" value="MFS general substrate transporter"/>
    <property type="match status" value="1"/>
</dbReference>
<feature type="transmembrane region" description="Helical" evidence="7">
    <location>
        <begin position="342"/>
        <end position="360"/>
    </location>
</feature>
<feature type="transmembrane region" description="Helical" evidence="7">
    <location>
        <begin position="415"/>
        <end position="432"/>
    </location>
</feature>
<evidence type="ECO:0000256" key="6">
    <source>
        <dbReference type="ARBA" id="ARBA00023136"/>
    </source>
</evidence>
<evidence type="ECO:0000256" key="2">
    <source>
        <dbReference type="ARBA" id="ARBA00022448"/>
    </source>
</evidence>
<dbReference type="AlphaFoldDB" id="A0A3G2E3W5"/>
<feature type="domain" description="Major facilitator superfamily (MFS) profile" evidence="8">
    <location>
        <begin position="23"/>
        <end position="476"/>
    </location>
</feature>
<feature type="transmembrane region" description="Helical" evidence="7">
    <location>
        <begin position="235"/>
        <end position="259"/>
    </location>
</feature>
<evidence type="ECO:0000256" key="1">
    <source>
        <dbReference type="ARBA" id="ARBA00004651"/>
    </source>
</evidence>
<dbReference type="Pfam" id="PF07690">
    <property type="entry name" value="MFS_1"/>
    <property type="match status" value="1"/>
</dbReference>
<feature type="transmembrane region" description="Helical" evidence="7">
    <location>
        <begin position="21"/>
        <end position="45"/>
    </location>
</feature>
<dbReference type="Gene3D" id="1.20.1250.20">
    <property type="entry name" value="MFS general substrate transporter like domains"/>
    <property type="match status" value="1"/>
</dbReference>
<protein>
    <submittedName>
        <fullName evidence="9">MFS transporter</fullName>
    </submittedName>
</protein>
<dbReference type="PANTHER" id="PTHR42718:SF46">
    <property type="entry name" value="BLR6921 PROTEIN"/>
    <property type="match status" value="1"/>
</dbReference>
<accession>A0A3G2E3W5</accession>
<evidence type="ECO:0000256" key="5">
    <source>
        <dbReference type="ARBA" id="ARBA00022989"/>
    </source>
</evidence>
<feature type="transmembrane region" description="Helical" evidence="7">
    <location>
        <begin position="57"/>
        <end position="77"/>
    </location>
</feature>